<feature type="binding site" evidence="4">
    <location>
        <position position="142"/>
    </location>
    <ligand>
        <name>GTP</name>
        <dbReference type="ChEBI" id="CHEBI:37565"/>
    </ligand>
</feature>
<keyword evidence="4 6" id="KW-0717">Septation</keyword>
<dbReference type="InterPro" id="IPR045061">
    <property type="entry name" value="FtsZ/CetZ"/>
</dbReference>
<dbReference type="STRING" id="573570.F7310_00825"/>
<dbReference type="KEGG" id="frx:F7310_00825"/>
<feature type="region of interest" description="Disordered" evidence="7">
    <location>
        <begin position="326"/>
        <end position="380"/>
    </location>
</feature>
<feature type="compositionally biased region" description="Low complexity" evidence="7">
    <location>
        <begin position="336"/>
        <end position="346"/>
    </location>
</feature>
<dbReference type="HAMAP" id="MF_00909">
    <property type="entry name" value="FtsZ"/>
    <property type="match status" value="1"/>
</dbReference>
<comment type="similarity">
    <text evidence="1 4 6">Belongs to the FtsZ family.</text>
</comment>
<keyword evidence="3 4" id="KW-0342">GTP-binding</keyword>
<dbReference type="CDD" id="cd02201">
    <property type="entry name" value="FtsZ_type1"/>
    <property type="match status" value="1"/>
</dbReference>
<dbReference type="SUPFAM" id="SSF52490">
    <property type="entry name" value="Tubulin nucleotide-binding domain-like"/>
    <property type="match status" value="1"/>
</dbReference>
<dbReference type="GO" id="GO:0051258">
    <property type="term" value="P:protein polymerization"/>
    <property type="evidence" value="ECO:0007669"/>
    <property type="project" value="UniProtKB-UniRule"/>
</dbReference>
<reference evidence="10 11" key="1">
    <citation type="journal article" date="2016" name="Appl. Environ. Microbiol.">
        <title>Whole genome relationships among Francisella bacteria of diverse origin define new species and provide specific regions for detection.</title>
        <authorList>
            <person name="Challacombe J.F."/>
            <person name="Petersen J.M."/>
            <person name="Gallegos-Graves V."/>
            <person name="Hodge D."/>
            <person name="Pillai S."/>
            <person name="Kuske C.R."/>
        </authorList>
    </citation>
    <scope>NUCLEOTIDE SEQUENCE [LARGE SCALE GENOMIC DNA]</scope>
    <source>
        <strain evidence="11">TX07-7310</strain>
    </source>
</reference>
<dbReference type="SMART" id="SM00865">
    <property type="entry name" value="Tubulin_C"/>
    <property type="match status" value="1"/>
</dbReference>
<dbReference type="AlphaFoldDB" id="A0A1L4BQ65"/>
<evidence type="ECO:0000259" key="8">
    <source>
        <dbReference type="SMART" id="SM00864"/>
    </source>
</evidence>
<evidence type="ECO:0000256" key="6">
    <source>
        <dbReference type="RuleBase" id="RU000631"/>
    </source>
</evidence>
<evidence type="ECO:0000256" key="5">
    <source>
        <dbReference type="NCBIfam" id="TIGR00065"/>
    </source>
</evidence>
<accession>A0A1L4BQ65</accession>
<feature type="binding site" evidence="4">
    <location>
        <begin position="21"/>
        <end position="25"/>
    </location>
    <ligand>
        <name>GTP</name>
        <dbReference type="ChEBI" id="CHEBI:37565"/>
    </ligand>
</feature>
<protein>
    <recommendedName>
        <fullName evidence="4 5">Cell division protein FtsZ</fullName>
    </recommendedName>
</protein>
<evidence type="ECO:0000256" key="3">
    <source>
        <dbReference type="ARBA" id="ARBA00023134"/>
    </source>
</evidence>
<dbReference type="GO" id="GO:0005525">
    <property type="term" value="F:GTP binding"/>
    <property type="evidence" value="ECO:0007669"/>
    <property type="project" value="UniProtKB-UniRule"/>
</dbReference>
<dbReference type="Proteomes" id="UP000184222">
    <property type="component" value="Chromosome"/>
</dbReference>
<dbReference type="PRINTS" id="PR00423">
    <property type="entry name" value="CELLDVISFTSZ"/>
</dbReference>
<dbReference type="FunFam" id="3.40.50.1440:FF:000001">
    <property type="entry name" value="Cell division protein FtsZ"/>
    <property type="match status" value="1"/>
</dbReference>
<dbReference type="InterPro" id="IPR036525">
    <property type="entry name" value="Tubulin/FtsZ_GTPase_sf"/>
</dbReference>
<gene>
    <name evidence="4" type="primary">ftsZ</name>
    <name evidence="10" type="ORF">F7310_00825</name>
</gene>
<feature type="domain" description="Tubulin/FtsZ 2-layer sandwich" evidence="9">
    <location>
        <begin position="206"/>
        <end position="324"/>
    </location>
</feature>
<feature type="compositionally biased region" description="Basic and acidic residues" evidence="7">
    <location>
        <begin position="361"/>
        <end position="372"/>
    </location>
</feature>
<comment type="subunit">
    <text evidence="4">Homodimer. Polymerizes to form a dynamic ring structure in a strictly GTP-dependent manner. Interacts directly with several other division proteins.</text>
</comment>
<feature type="domain" description="Tubulin/FtsZ GTPase" evidence="8">
    <location>
        <begin position="13"/>
        <end position="204"/>
    </location>
</feature>
<dbReference type="GO" id="GO:0043093">
    <property type="term" value="P:FtsZ-dependent cytokinesis"/>
    <property type="evidence" value="ECO:0007669"/>
    <property type="project" value="UniProtKB-UniRule"/>
</dbReference>
<evidence type="ECO:0000256" key="4">
    <source>
        <dbReference type="HAMAP-Rule" id="MF_00909"/>
    </source>
</evidence>
<name>A0A1L4BQ65_9GAMM</name>
<dbReference type="GO" id="GO:0005737">
    <property type="term" value="C:cytoplasm"/>
    <property type="evidence" value="ECO:0007669"/>
    <property type="project" value="UniProtKB-SubCell"/>
</dbReference>
<dbReference type="InterPro" id="IPR020805">
    <property type="entry name" value="Cell_div_FtsZ_CS"/>
</dbReference>
<feature type="binding site" evidence="4">
    <location>
        <begin position="107"/>
        <end position="109"/>
    </location>
    <ligand>
        <name>GTP</name>
        <dbReference type="ChEBI" id="CHEBI:37565"/>
    </ligand>
</feature>
<sequence length="380" mass="39510">MFDFNDSMVSSAIIKVVGVGGGGGNAVQHMCEDVTDVEFFALNTDGQALSKSKVQNVLQIGTNLTKGLGAGANPEVGKRAATEDRAKIEQLLEGADMVFITAGMGGGTGTGGAPVVAEVAKEMGILTVAVVTKPFPFEGPRRMKAAEYGIDELTQHVDSIITVPNEKLLSVLGKGASLLDAFNAANDVLGNAVKGVSELITKPGLINVDFADVRAVMTDMGLAMMGMGQATGENRAREAAEAAISSPLLEDINLDGAKGVIVNITAGMDMSIGEFEEVGEVIRSFISDEAIVIAGTVIDPDMSDSMNVTVVVTGIEKVAMKKGFGVEKKPAPSQGSSFSSNKPSTSFARKETEVVGSSDSSKPDLDSADKSDIPSFLRRR</sequence>
<dbReference type="Pfam" id="PF00091">
    <property type="entry name" value="Tubulin"/>
    <property type="match status" value="1"/>
</dbReference>
<evidence type="ECO:0000256" key="7">
    <source>
        <dbReference type="SAM" id="MobiDB-lite"/>
    </source>
</evidence>
<evidence type="ECO:0000313" key="11">
    <source>
        <dbReference type="Proteomes" id="UP000184222"/>
    </source>
</evidence>
<dbReference type="RefSeq" id="WP_072711186.1">
    <property type="nucleotide sequence ID" value="NZ_CP016796.1"/>
</dbReference>
<dbReference type="PANTHER" id="PTHR30314:SF3">
    <property type="entry name" value="MITOCHONDRIAL DIVISION PROTEIN FSZA"/>
    <property type="match status" value="1"/>
</dbReference>
<dbReference type="GO" id="GO:0032153">
    <property type="term" value="C:cell division site"/>
    <property type="evidence" value="ECO:0007669"/>
    <property type="project" value="UniProtKB-UniRule"/>
</dbReference>
<keyword evidence="11" id="KW-1185">Reference proteome</keyword>
<dbReference type="InterPro" id="IPR037103">
    <property type="entry name" value="Tubulin/FtsZ-like_C"/>
</dbReference>
<proteinExistence type="inferred from homology"/>
<keyword evidence="4" id="KW-0963">Cytoplasm</keyword>
<comment type="subcellular location">
    <subcellularLocation>
        <location evidence="4">Cytoplasm</location>
    </subcellularLocation>
    <text evidence="4">Assembles at midcell at the inner surface of the cytoplasmic membrane.</text>
</comment>
<dbReference type="Gene3D" id="3.30.1330.20">
    <property type="entry name" value="Tubulin/FtsZ, C-terminal domain"/>
    <property type="match status" value="1"/>
</dbReference>
<keyword evidence="4 6" id="KW-0131">Cell cycle</keyword>
<keyword evidence="4 6" id="KW-0132">Cell division</keyword>
<dbReference type="OrthoDB" id="9813375at2"/>
<dbReference type="PROSITE" id="PS01134">
    <property type="entry name" value="FTSZ_1"/>
    <property type="match status" value="1"/>
</dbReference>
<evidence type="ECO:0000256" key="2">
    <source>
        <dbReference type="ARBA" id="ARBA00022741"/>
    </source>
</evidence>
<dbReference type="EMBL" id="CP016796">
    <property type="protein sequence ID" value="API85985.1"/>
    <property type="molecule type" value="Genomic_DNA"/>
</dbReference>
<comment type="function">
    <text evidence="4 6">Essential cell division protein that forms a contractile ring structure (Z ring) at the future cell division site. The regulation of the ring assembly controls the timing and the location of cell division. One of the functions of the FtsZ ring is to recruit other cell division proteins to the septum to produce a new cell wall between the dividing cells. Binds GTP and shows GTPase activity.</text>
</comment>
<dbReference type="NCBIfam" id="TIGR00065">
    <property type="entry name" value="ftsZ"/>
    <property type="match status" value="1"/>
</dbReference>
<dbReference type="InterPro" id="IPR003008">
    <property type="entry name" value="Tubulin_FtsZ_GTPase"/>
</dbReference>
<dbReference type="SUPFAM" id="SSF55307">
    <property type="entry name" value="Tubulin C-terminal domain-like"/>
    <property type="match status" value="1"/>
</dbReference>
<dbReference type="PROSITE" id="PS01135">
    <property type="entry name" value="FTSZ_2"/>
    <property type="match status" value="1"/>
</dbReference>
<dbReference type="GO" id="GO:0000917">
    <property type="term" value="P:division septum assembly"/>
    <property type="evidence" value="ECO:0007669"/>
    <property type="project" value="UniProtKB-KW"/>
</dbReference>
<dbReference type="SMART" id="SM00864">
    <property type="entry name" value="Tubulin"/>
    <property type="match status" value="1"/>
</dbReference>
<organism evidence="10 11">
    <name type="scientific">Francisella uliginis</name>
    <dbReference type="NCBI Taxonomy" id="573570"/>
    <lineage>
        <taxon>Bacteria</taxon>
        <taxon>Pseudomonadati</taxon>
        <taxon>Pseudomonadota</taxon>
        <taxon>Gammaproteobacteria</taxon>
        <taxon>Thiotrichales</taxon>
        <taxon>Francisellaceae</taxon>
        <taxon>Francisella</taxon>
    </lineage>
</organism>
<dbReference type="Pfam" id="PF12327">
    <property type="entry name" value="FtsZ_C"/>
    <property type="match status" value="1"/>
</dbReference>
<dbReference type="GO" id="GO:0003924">
    <property type="term" value="F:GTPase activity"/>
    <property type="evidence" value="ECO:0007669"/>
    <property type="project" value="UniProtKB-UniRule"/>
</dbReference>
<evidence type="ECO:0000259" key="9">
    <source>
        <dbReference type="SMART" id="SM00865"/>
    </source>
</evidence>
<feature type="binding site" evidence="4">
    <location>
        <position position="186"/>
    </location>
    <ligand>
        <name>GTP</name>
        <dbReference type="ChEBI" id="CHEBI:37565"/>
    </ligand>
</feature>
<evidence type="ECO:0000256" key="1">
    <source>
        <dbReference type="ARBA" id="ARBA00009690"/>
    </source>
</evidence>
<dbReference type="InterPro" id="IPR008280">
    <property type="entry name" value="Tub_FtsZ_C"/>
</dbReference>
<keyword evidence="2 4" id="KW-0547">Nucleotide-binding</keyword>
<dbReference type="InterPro" id="IPR024757">
    <property type="entry name" value="FtsZ_C"/>
</dbReference>
<dbReference type="InterPro" id="IPR000158">
    <property type="entry name" value="Cell_div_FtsZ"/>
</dbReference>
<dbReference type="PANTHER" id="PTHR30314">
    <property type="entry name" value="CELL DIVISION PROTEIN FTSZ-RELATED"/>
    <property type="match status" value="1"/>
</dbReference>
<feature type="binding site" evidence="4">
    <location>
        <position position="138"/>
    </location>
    <ligand>
        <name>GTP</name>
        <dbReference type="ChEBI" id="CHEBI:37565"/>
    </ligand>
</feature>
<dbReference type="InterPro" id="IPR018316">
    <property type="entry name" value="Tubulin/FtsZ_2-layer-sand-dom"/>
</dbReference>
<evidence type="ECO:0000313" key="10">
    <source>
        <dbReference type="EMBL" id="API85985.1"/>
    </source>
</evidence>
<dbReference type="Gene3D" id="3.40.50.1440">
    <property type="entry name" value="Tubulin/FtsZ, GTPase domain"/>
    <property type="match status" value="1"/>
</dbReference>